<comment type="subcellular location">
    <subcellularLocation>
        <location evidence="1">Nucleus</location>
    </subcellularLocation>
</comment>
<dbReference type="InterPro" id="IPR036638">
    <property type="entry name" value="HLH_DNA-bd_sf"/>
</dbReference>
<evidence type="ECO:0000256" key="1">
    <source>
        <dbReference type="ARBA" id="ARBA00004123"/>
    </source>
</evidence>
<dbReference type="Proteomes" id="UP001190926">
    <property type="component" value="Unassembled WGS sequence"/>
</dbReference>
<keyword evidence="5" id="KW-0175">Coiled coil</keyword>
<evidence type="ECO:0000256" key="4">
    <source>
        <dbReference type="ARBA" id="ARBA00023242"/>
    </source>
</evidence>
<keyword evidence="3" id="KW-0804">Transcription</keyword>
<dbReference type="GO" id="GO:0000981">
    <property type="term" value="F:DNA-binding transcription factor activity, RNA polymerase II-specific"/>
    <property type="evidence" value="ECO:0007669"/>
    <property type="project" value="TreeGrafter"/>
</dbReference>
<reference evidence="6 7" key="1">
    <citation type="journal article" date="2021" name="Nat. Commun.">
        <title>Incipient diploidization of the medicinal plant Perilla within 10,000 years.</title>
        <authorList>
            <person name="Zhang Y."/>
            <person name="Shen Q."/>
            <person name="Leng L."/>
            <person name="Zhang D."/>
            <person name="Chen S."/>
            <person name="Shi Y."/>
            <person name="Ning Z."/>
            <person name="Chen S."/>
        </authorList>
    </citation>
    <scope>NUCLEOTIDE SEQUENCE [LARGE SCALE GENOMIC DNA]</scope>
    <source>
        <strain evidence="7">cv. PC099</strain>
    </source>
</reference>
<dbReference type="InterPro" id="IPR015660">
    <property type="entry name" value="MASH1/Ascl1a-like"/>
</dbReference>
<evidence type="ECO:0000256" key="5">
    <source>
        <dbReference type="SAM" id="Coils"/>
    </source>
</evidence>
<dbReference type="GO" id="GO:0000977">
    <property type="term" value="F:RNA polymerase II transcription regulatory region sequence-specific DNA binding"/>
    <property type="evidence" value="ECO:0007669"/>
    <property type="project" value="TreeGrafter"/>
</dbReference>
<gene>
    <name evidence="6" type="ORF">C2S53_009265</name>
</gene>
<dbReference type="EMBL" id="SDAM02029498">
    <property type="protein sequence ID" value="KAH6757031.1"/>
    <property type="molecule type" value="Genomic_DNA"/>
</dbReference>
<dbReference type="PANTHER" id="PTHR13935">
    <property type="entry name" value="ACHAETE-SCUTE TRANSCRIPTION FACTOR-RELATED"/>
    <property type="match status" value="1"/>
</dbReference>
<dbReference type="GO" id="GO:0046983">
    <property type="term" value="F:protein dimerization activity"/>
    <property type="evidence" value="ECO:0007669"/>
    <property type="project" value="InterPro"/>
</dbReference>
<accession>A0AAD4IQR7</accession>
<name>A0AAD4IQR7_PERFH</name>
<evidence type="ECO:0000256" key="3">
    <source>
        <dbReference type="ARBA" id="ARBA00023163"/>
    </source>
</evidence>
<protein>
    <recommendedName>
        <fullName evidence="8">BHLH domain-containing protein</fullName>
    </recommendedName>
</protein>
<sequence length="177" mass="19951">MSISSMGKLERKTIEKNRRIMMKCLCFKMVSLIPPHHFNPPKELLSQQDQIEQAAGYIEKLSARVKKLRRRKAEALRLISDSKTVIRSSGSKLPVVKLRDLGNSSLEVVVITGFPTRKITLPRLVRVIEEEGAEVVTASLSHIADKIFHTLHARAKLARVGVDISRICGRLEELMIC</sequence>
<evidence type="ECO:0000313" key="7">
    <source>
        <dbReference type="Proteomes" id="UP001190926"/>
    </source>
</evidence>
<keyword evidence="2" id="KW-0805">Transcription regulation</keyword>
<proteinExistence type="predicted"/>
<keyword evidence="7" id="KW-1185">Reference proteome</keyword>
<organism evidence="6 7">
    <name type="scientific">Perilla frutescens var. hirtella</name>
    <name type="common">Perilla citriodora</name>
    <name type="synonym">Perilla setoyensis</name>
    <dbReference type="NCBI Taxonomy" id="608512"/>
    <lineage>
        <taxon>Eukaryota</taxon>
        <taxon>Viridiplantae</taxon>
        <taxon>Streptophyta</taxon>
        <taxon>Embryophyta</taxon>
        <taxon>Tracheophyta</taxon>
        <taxon>Spermatophyta</taxon>
        <taxon>Magnoliopsida</taxon>
        <taxon>eudicotyledons</taxon>
        <taxon>Gunneridae</taxon>
        <taxon>Pentapetalae</taxon>
        <taxon>asterids</taxon>
        <taxon>lamiids</taxon>
        <taxon>Lamiales</taxon>
        <taxon>Lamiaceae</taxon>
        <taxon>Nepetoideae</taxon>
        <taxon>Elsholtzieae</taxon>
        <taxon>Perilla</taxon>
    </lineage>
</organism>
<dbReference type="GO" id="GO:0090575">
    <property type="term" value="C:RNA polymerase II transcription regulator complex"/>
    <property type="evidence" value="ECO:0007669"/>
    <property type="project" value="TreeGrafter"/>
</dbReference>
<keyword evidence="4" id="KW-0539">Nucleus</keyword>
<evidence type="ECO:0008006" key="8">
    <source>
        <dbReference type="Google" id="ProtNLM"/>
    </source>
</evidence>
<dbReference type="PANTHER" id="PTHR13935:SF46">
    <property type="entry name" value="TRANSCRIPTION FACTOR BHLH167-RELATED"/>
    <property type="match status" value="1"/>
</dbReference>
<comment type="caution">
    <text evidence="6">The sequence shown here is derived from an EMBL/GenBank/DDBJ whole genome shotgun (WGS) entry which is preliminary data.</text>
</comment>
<dbReference type="AlphaFoldDB" id="A0AAD4IQR7"/>
<feature type="coiled-coil region" evidence="5">
    <location>
        <begin position="51"/>
        <end position="78"/>
    </location>
</feature>
<evidence type="ECO:0000313" key="6">
    <source>
        <dbReference type="EMBL" id="KAH6757031.1"/>
    </source>
</evidence>
<dbReference type="SUPFAM" id="SSF47459">
    <property type="entry name" value="HLH, helix-loop-helix DNA-binding domain"/>
    <property type="match status" value="1"/>
</dbReference>
<evidence type="ECO:0000256" key="2">
    <source>
        <dbReference type="ARBA" id="ARBA00023015"/>
    </source>
</evidence>